<dbReference type="Pfam" id="PF13692">
    <property type="entry name" value="Glyco_trans_1_4"/>
    <property type="match status" value="1"/>
</dbReference>
<dbReference type="PANTHER" id="PTHR12526:SF600">
    <property type="entry name" value="GLYCOSYL TRANSFERASE GROUP 1"/>
    <property type="match status" value="1"/>
</dbReference>
<protein>
    <submittedName>
        <fullName evidence="1">Glycosyltransferase</fullName>
    </submittedName>
</protein>
<sequence>MSVFPRSDRPRMVVLTHVVPLDHADNAGQVYVTAQMDHWSRDWDVRCLLIDGRSAQTERGRSHAPTTLITPSRRRRRRVLELIDSRMRWSPASPSRTLRHDILQDPAAIRELQSADAIVLQWEHVAALAPTMRRINATAQIVGVLHDVVSQSARRHLLAARTVREKVKHRGAEMVARWHERRLRRWHDRLIVLSAKDRSLLPRGTRERTGIVPAPATFTSRALRAPVPGRILLVLNWRPENLDALAWFCDEVWPHVGVPAADLEVHLIGKSLHGPVLERALRLGFVERGFVDDLSLEYSRAALVVVPLRLGAGVKFKTVEALAHGVPLITTTVGAEGIAPLVSDPQVTDDPREFARLVSRILRDPGTAEEHARALRERAREAHSVEAMARALDEIVFHRGAGE</sequence>
<dbReference type="PANTHER" id="PTHR12526">
    <property type="entry name" value="GLYCOSYLTRANSFERASE"/>
    <property type="match status" value="1"/>
</dbReference>
<dbReference type="SUPFAM" id="SSF53756">
    <property type="entry name" value="UDP-Glycosyltransferase/glycogen phosphorylase"/>
    <property type="match status" value="1"/>
</dbReference>
<keyword evidence="2" id="KW-1185">Reference proteome</keyword>
<dbReference type="RefSeq" id="WP_376981008.1">
    <property type="nucleotide sequence ID" value="NZ_JBHLSV010000014.1"/>
</dbReference>
<proteinExistence type="predicted"/>
<dbReference type="Proteomes" id="UP001589793">
    <property type="component" value="Unassembled WGS sequence"/>
</dbReference>
<comment type="caution">
    <text evidence="1">The sequence shown here is derived from an EMBL/GenBank/DDBJ whole genome shotgun (WGS) entry which is preliminary data.</text>
</comment>
<organism evidence="1 2">
    <name type="scientific">Brachybacterium hainanense</name>
    <dbReference type="NCBI Taxonomy" id="1541174"/>
    <lineage>
        <taxon>Bacteria</taxon>
        <taxon>Bacillati</taxon>
        <taxon>Actinomycetota</taxon>
        <taxon>Actinomycetes</taxon>
        <taxon>Micrococcales</taxon>
        <taxon>Dermabacteraceae</taxon>
        <taxon>Brachybacterium</taxon>
    </lineage>
</organism>
<reference evidence="1 2" key="1">
    <citation type="submission" date="2024-09" db="EMBL/GenBank/DDBJ databases">
        <authorList>
            <person name="Sun Q."/>
            <person name="Mori K."/>
        </authorList>
    </citation>
    <scope>NUCLEOTIDE SEQUENCE [LARGE SCALE GENOMIC DNA]</scope>
    <source>
        <strain evidence="1 2">CICC 10874</strain>
    </source>
</reference>
<dbReference type="Gene3D" id="3.40.50.2000">
    <property type="entry name" value="Glycogen Phosphorylase B"/>
    <property type="match status" value="1"/>
</dbReference>
<evidence type="ECO:0000313" key="1">
    <source>
        <dbReference type="EMBL" id="MFC0674685.1"/>
    </source>
</evidence>
<accession>A0ABV6RCG7</accession>
<name>A0ABV6RCG7_9MICO</name>
<dbReference type="EMBL" id="JBHLSV010000014">
    <property type="protein sequence ID" value="MFC0674685.1"/>
    <property type="molecule type" value="Genomic_DNA"/>
</dbReference>
<gene>
    <name evidence="1" type="ORF">ACFFF6_12025</name>
</gene>
<evidence type="ECO:0000313" key="2">
    <source>
        <dbReference type="Proteomes" id="UP001589793"/>
    </source>
</evidence>